<proteinExistence type="predicted"/>
<organism evidence="3">
    <name type="scientific">Noccaea caerulescens</name>
    <name type="common">Alpine penny-cress</name>
    <name type="synonym">Thlaspi caerulescens</name>
    <dbReference type="NCBI Taxonomy" id="107243"/>
    <lineage>
        <taxon>Eukaryota</taxon>
        <taxon>Viridiplantae</taxon>
        <taxon>Streptophyta</taxon>
        <taxon>Embryophyta</taxon>
        <taxon>Tracheophyta</taxon>
        <taxon>Spermatophyta</taxon>
        <taxon>Magnoliopsida</taxon>
        <taxon>eudicotyledons</taxon>
        <taxon>Gunneridae</taxon>
        <taxon>Pentapetalae</taxon>
        <taxon>rosids</taxon>
        <taxon>malvids</taxon>
        <taxon>Brassicales</taxon>
        <taxon>Brassicaceae</taxon>
        <taxon>Coluteocarpeae</taxon>
        <taxon>Noccaea</taxon>
    </lineage>
</organism>
<dbReference type="PANTHER" id="PTHR31896">
    <property type="entry name" value="FAMILY REGULATORY PROTEIN, PUTATIVE (AFU_ORTHOLOGUE AFUA_3G14730)-RELATED"/>
    <property type="match status" value="1"/>
</dbReference>
<dbReference type="Pfam" id="PF02458">
    <property type="entry name" value="Transferase"/>
    <property type="match status" value="1"/>
</dbReference>
<dbReference type="EMBL" id="GEVK01014146">
    <property type="protein sequence ID" value="JAU38686.1"/>
    <property type="molecule type" value="Transcribed_RNA"/>
</dbReference>
<keyword evidence="1 3" id="KW-0808">Transferase</keyword>
<dbReference type="PANTHER" id="PTHR31896:SF43">
    <property type="entry name" value="PROTEIN ENHANCED PSEUDOMONAS SUSCEPTIBILITY 1"/>
    <property type="match status" value="1"/>
</dbReference>
<reference evidence="3" key="1">
    <citation type="submission" date="2016-07" db="EMBL/GenBank/DDBJ databases">
        <title>De novo transcriptome assembly of four accessions of the metal hyperaccumulator plant Noccaea caerulescens.</title>
        <authorList>
            <person name="Blande D."/>
            <person name="Halimaa P."/>
            <person name="Tervahauta A.I."/>
            <person name="Aarts M.G."/>
            <person name="Karenlampi S.O."/>
        </authorList>
    </citation>
    <scope>NUCLEOTIDE SEQUENCE</scope>
</reference>
<sequence>MEDLQMISTSIVRPSNGNQPDRVKEIHLTPWDLFLLQLCYLQRGLLFPKPDQKIDDIVSRLKTSLSIALDHFYPFAGRLVKVKNDDDGSVSFSVNCDGGSGVRFVHASAMSVEISDILHYSGFVDGFFSSFFPANGIKNYQGVSNPLLMVQATELKDGIFIGFGYNHTVADGKSIWKFINAWSEICSKEISSHHLVLKGWFLDGFDYPIHIQDPEAKAPSYGTPMTSINLQEKVFHLTKENVSKLKAKANDDAGSSDDSKISSLQAVLAHIWRSIVRNSGVNREEETHCRVPADMRLRLEPPLEEECFGNVSQTGIATTTVGELLDHGLGWAALLINKMVRSQKNETFKAFAENWLKKDKIPIGFGSNSLVVTSSPWFNVYGNDFGWGKPVAARAGPPYLNGRLVVFQGVEEGSLDLQICLPPQVLVNLSKDVEFLEYVHTC</sequence>
<evidence type="ECO:0000256" key="1">
    <source>
        <dbReference type="ARBA" id="ARBA00022679"/>
    </source>
</evidence>
<name>A0A1J3HIC6_NOCCA</name>
<dbReference type="InterPro" id="IPR023213">
    <property type="entry name" value="CAT-like_dom_sf"/>
</dbReference>
<dbReference type="InterPro" id="IPR051283">
    <property type="entry name" value="Sec_Metabolite_Acyltrans"/>
</dbReference>
<dbReference type="Gene3D" id="3.30.559.10">
    <property type="entry name" value="Chloramphenicol acetyltransferase-like domain"/>
    <property type="match status" value="2"/>
</dbReference>
<dbReference type="GO" id="GO:0016740">
    <property type="term" value="F:transferase activity"/>
    <property type="evidence" value="ECO:0007669"/>
    <property type="project" value="UniProtKB-KW"/>
</dbReference>
<accession>A0A1J3HIC6</accession>
<evidence type="ECO:0000313" key="2">
    <source>
        <dbReference type="EMBL" id="JAU38686.1"/>
    </source>
</evidence>
<protein>
    <submittedName>
        <fullName evidence="3">Putative acetyltransferase</fullName>
    </submittedName>
</protein>
<dbReference type="EMBL" id="GEVL01009387">
    <property type="protein sequence ID" value="JAU67954.1"/>
    <property type="molecule type" value="Transcribed_RNA"/>
</dbReference>
<gene>
    <name evidence="2" type="ORF">LC_TR20024_c2_g1_i1_g.66899</name>
    <name evidence="3" type="ORF">LE_TR2912_c22_g1_i1_g.8307</name>
</gene>
<evidence type="ECO:0000313" key="3">
    <source>
        <dbReference type="EMBL" id="JAU67954.1"/>
    </source>
</evidence>
<dbReference type="AlphaFoldDB" id="A0A1J3HIC6"/>